<dbReference type="InterPro" id="IPR013785">
    <property type="entry name" value="Aldolase_TIM"/>
</dbReference>
<dbReference type="SUPFAM" id="SSF51395">
    <property type="entry name" value="FMN-linked oxidoreductases"/>
    <property type="match status" value="1"/>
</dbReference>
<proteinExistence type="predicted"/>
<keyword evidence="3" id="KW-0288">FMN</keyword>
<dbReference type="GO" id="GO:0010181">
    <property type="term" value="F:FMN binding"/>
    <property type="evidence" value="ECO:0007669"/>
    <property type="project" value="InterPro"/>
</dbReference>
<evidence type="ECO:0000313" key="7">
    <source>
        <dbReference type="EMBL" id="AXK80857.1"/>
    </source>
</evidence>
<feature type="domain" description="NADH:flavin oxidoreductase/NADH oxidase N-terminal" evidence="6">
    <location>
        <begin position="5"/>
        <end position="339"/>
    </location>
</feature>
<dbReference type="EMBL" id="CP031417">
    <property type="protein sequence ID" value="AXK80857.1"/>
    <property type="molecule type" value="Genomic_DNA"/>
</dbReference>
<comment type="cofactor">
    <cofactor evidence="1">
        <name>FMN</name>
        <dbReference type="ChEBI" id="CHEBI:58210"/>
    </cofactor>
</comment>
<dbReference type="Gene3D" id="3.20.20.70">
    <property type="entry name" value="Aldolase class I"/>
    <property type="match status" value="1"/>
</dbReference>
<dbReference type="KEGG" id="ptaw:DW352_10255"/>
<evidence type="ECO:0000313" key="8">
    <source>
        <dbReference type="Proteomes" id="UP000254889"/>
    </source>
</evidence>
<evidence type="ECO:0000256" key="1">
    <source>
        <dbReference type="ARBA" id="ARBA00001917"/>
    </source>
</evidence>
<dbReference type="Pfam" id="PF00724">
    <property type="entry name" value="Oxidored_FMN"/>
    <property type="match status" value="1"/>
</dbReference>
<keyword evidence="8" id="KW-1185">Reference proteome</keyword>
<sequence length="365" mass="39185">MSHALFSPIKLSGLELANRLVVSPMCQYSADDGCATDWHLMHLGMLAHSGASLVVVEATHVERAGRITHGCLGLYSDDNELALARVITQARRMGSAKFGVQLAHSGRKGSAQKPWDGVTSLKAGEDPWETLAPSPIPFGDGWHTPREATEADLNRIRDAFVNSAKRALRIGFDAIELHMAHGYLLHGFLSPIANKRTDQYGGSFENRLRFPLSVARAVRAAVPREVPLGARITGSDWREGGITPDEAVALAKALKAEGLDYLCVSSGGVAADIRNPSEPGYNVPIAARVKQEAGIAARTVGLIVKAEQAEQIIGEGHADMVALARGFLDDPHWGWHAAKALGADVKRPRQYLRAGPKLWAPAAKA</sequence>
<evidence type="ECO:0000256" key="2">
    <source>
        <dbReference type="ARBA" id="ARBA00022630"/>
    </source>
</evidence>
<dbReference type="Proteomes" id="UP000254889">
    <property type="component" value="Chromosome"/>
</dbReference>
<accession>A0A345ZVB0</accession>
<dbReference type="GO" id="GO:0003959">
    <property type="term" value="F:NADPH dehydrogenase activity"/>
    <property type="evidence" value="ECO:0007669"/>
    <property type="project" value="InterPro"/>
</dbReference>
<keyword evidence="4" id="KW-0521">NADP</keyword>
<dbReference type="RefSeq" id="WP_115690909.1">
    <property type="nucleotide sequence ID" value="NZ_CP031417.1"/>
</dbReference>
<evidence type="ECO:0000256" key="4">
    <source>
        <dbReference type="ARBA" id="ARBA00022857"/>
    </source>
</evidence>
<evidence type="ECO:0000256" key="5">
    <source>
        <dbReference type="ARBA" id="ARBA00023002"/>
    </source>
</evidence>
<evidence type="ECO:0000259" key="6">
    <source>
        <dbReference type="Pfam" id="PF00724"/>
    </source>
</evidence>
<name>A0A345ZVB0_9HYPH</name>
<keyword evidence="2" id="KW-0285">Flavoprotein</keyword>
<dbReference type="InterPro" id="IPR001155">
    <property type="entry name" value="OxRdtase_FMN_N"/>
</dbReference>
<dbReference type="AlphaFoldDB" id="A0A345ZVB0"/>
<keyword evidence="5" id="KW-0560">Oxidoreductase</keyword>
<dbReference type="OrthoDB" id="9804454at2"/>
<dbReference type="InterPro" id="IPR044152">
    <property type="entry name" value="YqjM-like"/>
</dbReference>
<dbReference type="CDD" id="cd02932">
    <property type="entry name" value="OYE_YqiM_FMN"/>
    <property type="match status" value="1"/>
</dbReference>
<dbReference type="GO" id="GO:0050661">
    <property type="term" value="F:NADP binding"/>
    <property type="evidence" value="ECO:0007669"/>
    <property type="project" value="InterPro"/>
</dbReference>
<evidence type="ECO:0000256" key="3">
    <source>
        <dbReference type="ARBA" id="ARBA00022643"/>
    </source>
</evidence>
<dbReference type="PANTHER" id="PTHR43303:SF4">
    <property type="entry name" value="NADPH DEHYDROGENASE C23G7.10C-RELATED"/>
    <property type="match status" value="1"/>
</dbReference>
<reference evidence="7 8" key="1">
    <citation type="submission" date="2018-07" db="EMBL/GenBank/DDBJ databases">
        <authorList>
            <person name="Quirk P.G."/>
            <person name="Krulwich T.A."/>
        </authorList>
    </citation>
    <scope>NUCLEOTIDE SEQUENCE [LARGE SCALE GENOMIC DNA]</scope>
    <source>
        <strain evidence="7 8">CC-BB4</strain>
    </source>
</reference>
<organism evidence="7 8">
    <name type="scientific">Pseudolabrys taiwanensis</name>
    <dbReference type="NCBI Taxonomy" id="331696"/>
    <lineage>
        <taxon>Bacteria</taxon>
        <taxon>Pseudomonadati</taxon>
        <taxon>Pseudomonadota</taxon>
        <taxon>Alphaproteobacteria</taxon>
        <taxon>Hyphomicrobiales</taxon>
        <taxon>Xanthobacteraceae</taxon>
        <taxon>Pseudolabrys</taxon>
    </lineage>
</organism>
<gene>
    <name evidence="7" type="ORF">DW352_10255</name>
</gene>
<protein>
    <submittedName>
        <fullName evidence="7">NADH:flavin oxidoreductase/NADH oxidase</fullName>
    </submittedName>
</protein>
<dbReference type="PANTHER" id="PTHR43303">
    <property type="entry name" value="NADPH DEHYDROGENASE C23G7.10C-RELATED"/>
    <property type="match status" value="1"/>
</dbReference>